<dbReference type="Proteomes" id="UP000018439">
    <property type="component" value="Chromosome"/>
</dbReference>
<dbReference type="AlphaFoldDB" id="F3ZTC1"/>
<keyword evidence="2" id="KW-1185">Reference proteome</keyword>
<dbReference type="OrthoDB" id="1078465at2"/>
<dbReference type="InterPro" id="IPR018899">
    <property type="entry name" value="Conjug_transposon_Tra0"/>
</dbReference>
<accession>F3ZTC1</accession>
<proteinExistence type="predicted"/>
<protein>
    <submittedName>
        <fullName evidence="1">Conjugative transposon protein TraO</fullName>
    </submittedName>
</protein>
<dbReference type="eggNOG" id="ENOG502Z9AW">
    <property type="taxonomic scope" value="Bacteria"/>
</dbReference>
<evidence type="ECO:0000313" key="1">
    <source>
        <dbReference type="EMBL" id="EGJ72289.1"/>
    </source>
</evidence>
<reference evidence="1 2" key="1">
    <citation type="journal article" date="2011" name="Stand. Genomic Sci.">
        <title>Non-contiguous finished genome sequence of Bacteroides coprosuis type strain (PC139).</title>
        <authorList>
            <person name="Land M."/>
            <person name="Held B."/>
            <person name="Gronow S."/>
            <person name="Abt B."/>
            <person name="Lucas S."/>
            <person name="Del Rio T.G."/>
            <person name="Nolan M."/>
            <person name="Tice H."/>
            <person name="Cheng J.F."/>
            <person name="Pitluck S."/>
            <person name="Liolios K."/>
            <person name="Pagani I."/>
            <person name="Ivanova N."/>
            <person name="Mavromatis K."/>
            <person name="Mikhailova N."/>
            <person name="Pati A."/>
            <person name="Tapia R."/>
            <person name="Han C."/>
            <person name="Goodwin L."/>
            <person name="Chen A."/>
            <person name="Palaniappan K."/>
            <person name="Hauser L."/>
            <person name="Brambilla E.M."/>
            <person name="Rohde M."/>
            <person name="Goker M."/>
            <person name="Detter J.C."/>
            <person name="Woyke T."/>
            <person name="Bristow J."/>
            <person name="Eisen J.A."/>
            <person name="Markowitz V."/>
            <person name="Hugenholtz P."/>
            <person name="Kyrpides N.C."/>
            <person name="Klenk H.P."/>
            <person name="Lapidus A."/>
        </authorList>
    </citation>
    <scope>NUCLEOTIDE SEQUENCE</scope>
    <source>
        <strain evidence="1 2">DSM 18011</strain>
    </source>
</reference>
<dbReference type="HOGENOM" id="CLU_119992_0_0_10"/>
<gene>
    <name evidence="1" type="ORF">Bcop_2118</name>
</gene>
<dbReference type="STRING" id="679937.Bcop_2118"/>
<dbReference type="Pfam" id="PF10626">
    <property type="entry name" value="TraO"/>
    <property type="match status" value="1"/>
</dbReference>
<sequence>MKKHSFVIITFTLFIVSTIFTNEAQAQRYLSGQKGIQFTGGLIGTSKESFYKEPAYYVGVSLATYTKKGNRWVVGVEYLNKEYPYKERVIPVSKFIGDGGYYFKLLSDNRKTFFLSFGLSASTGYETSNWGEKLLYDGATLRNKDGFIYGGSATIELETYLSDRLVLLINARERLLFGSSIEKFQTQYGIGIKYIIN</sequence>
<dbReference type="EMBL" id="CM001167">
    <property type="protein sequence ID" value="EGJ72289.1"/>
    <property type="molecule type" value="Genomic_DNA"/>
</dbReference>
<evidence type="ECO:0000313" key="2">
    <source>
        <dbReference type="Proteomes" id="UP000018439"/>
    </source>
</evidence>
<name>F3ZTC1_9BACE</name>
<organism evidence="1 2">
    <name type="scientific">Bacteroides coprosuis DSM 18011</name>
    <dbReference type="NCBI Taxonomy" id="679937"/>
    <lineage>
        <taxon>Bacteria</taxon>
        <taxon>Pseudomonadati</taxon>
        <taxon>Bacteroidota</taxon>
        <taxon>Bacteroidia</taxon>
        <taxon>Bacteroidales</taxon>
        <taxon>Bacteroidaceae</taxon>
        <taxon>Bacteroides</taxon>
    </lineage>
</organism>